<feature type="compositionally biased region" description="Basic residues" evidence="1">
    <location>
        <begin position="252"/>
        <end position="270"/>
    </location>
</feature>
<feature type="region of interest" description="Disordered" evidence="1">
    <location>
        <begin position="224"/>
        <end position="337"/>
    </location>
</feature>
<accession>A0AAV7YXH0</accession>
<dbReference type="AlphaFoldDB" id="A0AAV7YXH0"/>
<evidence type="ECO:0000313" key="3">
    <source>
        <dbReference type="Proteomes" id="UP001146793"/>
    </source>
</evidence>
<name>A0AAV7YXH0_9EUKA</name>
<evidence type="ECO:0000313" key="2">
    <source>
        <dbReference type="EMBL" id="KAJ3434458.1"/>
    </source>
</evidence>
<comment type="caution">
    <text evidence="2">The sequence shown here is derived from an EMBL/GenBank/DDBJ whole genome shotgun (WGS) entry which is preliminary data.</text>
</comment>
<feature type="compositionally biased region" description="Basic residues" evidence="1">
    <location>
        <begin position="412"/>
        <end position="451"/>
    </location>
</feature>
<feature type="compositionally biased region" description="Basic residues" evidence="1">
    <location>
        <begin position="277"/>
        <end position="304"/>
    </location>
</feature>
<feature type="compositionally biased region" description="Polar residues" evidence="1">
    <location>
        <begin position="308"/>
        <end position="327"/>
    </location>
</feature>
<organism evidence="2 3">
    <name type="scientific">Anaeramoeba flamelloides</name>
    <dbReference type="NCBI Taxonomy" id="1746091"/>
    <lineage>
        <taxon>Eukaryota</taxon>
        <taxon>Metamonada</taxon>
        <taxon>Anaeramoebidae</taxon>
        <taxon>Anaeramoeba</taxon>
    </lineage>
</organism>
<sequence>MNLLQKKCQTTISKVCQTNDEISRKEVLGPFRYSELTLSSLCEIVGTKFRMCYDFLFYIPGCCCTFENEQVKKRWVWNWENYYSSNSDLVAFLIHSSTYIPKKNASNPLGLLFTIRFVDVKPTSYTMKRKNGIRSRYSSKLKGSCIYAKSIVLINDQKNLPKKYLSVSQLKEFMNLNPQSRKRKFETLNLLNFPKKPNQVCGRTKSFKAVNQTNEQKKVNIKKSQVKRQLKQLKKDVSKHQLEQEQEEHQQSKTKRKNKIKSSKKEHKKQLNSQYRFQKRSHIKKKKKRKTRNISHRKLAKSKKTDKNQNQLQTKKPYDTPNSSTVSEKPFNSGGQISQELGFDMEFEIKKDFQRKAGAYRTTEIAPDTNSKMESEFESYLSSQSCSFSSEDFYSISHSKSNSEREYESGGCKKKKTKKKKREKKKFKYKTQSKQNSQKKKQINNRKKDKNKQKEISNTQNLQISNSVSLPDFTFPLTNNLLPKTNTMKSKLAKNQEKGKKKKLFTSDHEIKEELIDIQNSFLSFLTNPQQSRNLNKEQLENFMMKRKVFLSIWKRCGEKKFLETDFNFNNEELLDLSLFKEVPFQNSIIETKINDKDSSFSTQSQLFSFSNEPW</sequence>
<gene>
    <name evidence="2" type="ORF">M0812_01570</name>
</gene>
<dbReference type="EMBL" id="JANTQA010000042">
    <property type="protein sequence ID" value="KAJ3434458.1"/>
    <property type="molecule type" value="Genomic_DNA"/>
</dbReference>
<proteinExistence type="predicted"/>
<feature type="compositionally biased region" description="Basic and acidic residues" evidence="1">
    <location>
        <begin position="233"/>
        <end position="251"/>
    </location>
</feature>
<protein>
    <submittedName>
        <fullName evidence="2">Uncharacterized protein</fullName>
    </submittedName>
</protein>
<dbReference type="Proteomes" id="UP001146793">
    <property type="component" value="Unassembled WGS sequence"/>
</dbReference>
<evidence type="ECO:0000256" key="1">
    <source>
        <dbReference type="SAM" id="MobiDB-lite"/>
    </source>
</evidence>
<feature type="region of interest" description="Disordered" evidence="1">
    <location>
        <begin position="399"/>
        <end position="461"/>
    </location>
</feature>
<reference evidence="2" key="1">
    <citation type="submission" date="2022-08" db="EMBL/GenBank/DDBJ databases">
        <title>Novel sulphate-reducing endosymbionts in the free-living metamonad Anaeramoeba.</title>
        <authorList>
            <person name="Jerlstrom-Hultqvist J."/>
            <person name="Cepicka I."/>
            <person name="Gallot-Lavallee L."/>
            <person name="Salas-Leiva D."/>
            <person name="Curtis B.A."/>
            <person name="Zahonova K."/>
            <person name="Pipaliya S."/>
            <person name="Dacks J."/>
            <person name="Roger A.J."/>
        </authorList>
    </citation>
    <scope>NUCLEOTIDE SEQUENCE</scope>
    <source>
        <strain evidence="2">Busselton2</strain>
    </source>
</reference>